<dbReference type="PANTHER" id="PTHR33490:SF3">
    <property type="entry name" value="CONSERVED INTEGRAL MEMBRANE PROTEIN"/>
    <property type="match status" value="1"/>
</dbReference>
<dbReference type="InterPro" id="IPR038765">
    <property type="entry name" value="Papain-like_cys_pep_sf"/>
</dbReference>
<organism evidence="2 3">
    <name type="scientific">Gryllotalpicola koreensis</name>
    <dbReference type="NCBI Taxonomy" id="993086"/>
    <lineage>
        <taxon>Bacteria</taxon>
        <taxon>Bacillati</taxon>
        <taxon>Actinomycetota</taxon>
        <taxon>Actinomycetes</taxon>
        <taxon>Micrococcales</taxon>
        <taxon>Microbacteriaceae</taxon>
        <taxon>Gryllotalpicola</taxon>
    </lineage>
</organism>
<dbReference type="SUPFAM" id="SSF54001">
    <property type="entry name" value="Cysteine proteinases"/>
    <property type="match status" value="1"/>
</dbReference>
<dbReference type="Gene3D" id="3.10.620.30">
    <property type="match status" value="1"/>
</dbReference>
<feature type="domain" description="Transglutaminase-like" evidence="1">
    <location>
        <begin position="72"/>
        <end position="133"/>
    </location>
</feature>
<proteinExistence type="predicted"/>
<keyword evidence="3" id="KW-1185">Reference proteome</keyword>
<gene>
    <name evidence="2" type="ORF">GCM10022287_35390</name>
</gene>
<dbReference type="PANTHER" id="PTHR33490">
    <property type="entry name" value="BLR5614 PROTEIN-RELATED"/>
    <property type="match status" value="1"/>
</dbReference>
<name>A0ABP8AAY2_9MICO</name>
<dbReference type="Proteomes" id="UP001501079">
    <property type="component" value="Unassembled WGS sequence"/>
</dbReference>
<dbReference type="InterPro" id="IPR002931">
    <property type="entry name" value="Transglutaminase-like"/>
</dbReference>
<protein>
    <submittedName>
        <fullName evidence="2">Transglutaminase family protein</fullName>
    </submittedName>
</protein>
<dbReference type="SMART" id="SM00460">
    <property type="entry name" value="TGc"/>
    <property type="match status" value="1"/>
</dbReference>
<sequence>MQLIASAPIDYLGSDDVIQSASPQVVNLARQLRVEGASDAEFARVAYEWVRDEVAHSWDAQDSRVTLSAEEVLDQRVGLCFAKSHLFAALLRSQGIPAGLCYQRLGNEEDGHVLHGLVAIYLDDGWHRLDVRGNNDRVNAQFSLSEERLAWPVDPERGERDYPVVHTTVATVVRAALAESDDAITLCLTGLPDALPE</sequence>
<evidence type="ECO:0000313" key="2">
    <source>
        <dbReference type="EMBL" id="GAA4180910.1"/>
    </source>
</evidence>
<dbReference type="Pfam" id="PF01841">
    <property type="entry name" value="Transglut_core"/>
    <property type="match status" value="1"/>
</dbReference>
<reference evidence="3" key="1">
    <citation type="journal article" date="2019" name="Int. J. Syst. Evol. Microbiol.">
        <title>The Global Catalogue of Microorganisms (GCM) 10K type strain sequencing project: providing services to taxonomists for standard genome sequencing and annotation.</title>
        <authorList>
            <consortium name="The Broad Institute Genomics Platform"/>
            <consortium name="The Broad Institute Genome Sequencing Center for Infectious Disease"/>
            <person name="Wu L."/>
            <person name="Ma J."/>
        </authorList>
    </citation>
    <scope>NUCLEOTIDE SEQUENCE [LARGE SCALE GENOMIC DNA]</scope>
    <source>
        <strain evidence="3">JCM 17591</strain>
    </source>
</reference>
<accession>A0ABP8AAY2</accession>
<dbReference type="EMBL" id="BAABBW010000006">
    <property type="protein sequence ID" value="GAA4180910.1"/>
    <property type="molecule type" value="Genomic_DNA"/>
</dbReference>
<comment type="caution">
    <text evidence="2">The sequence shown here is derived from an EMBL/GenBank/DDBJ whole genome shotgun (WGS) entry which is preliminary data.</text>
</comment>
<dbReference type="RefSeq" id="WP_344756960.1">
    <property type="nucleotide sequence ID" value="NZ_BAABBW010000006.1"/>
</dbReference>
<evidence type="ECO:0000313" key="3">
    <source>
        <dbReference type="Proteomes" id="UP001501079"/>
    </source>
</evidence>
<evidence type="ECO:0000259" key="1">
    <source>
        <dbReference type="SMART" id="SM00460"/>
    </source>
</evidence>